<dbReference type="SUPFAM" id="SSF51261">
    <property type="entry name" value="Duplicated hybrid motif"/>
    <property type="match status" value="1"/>
</dbReference>
<feature type="domain" description="M23ase beta-sheet core" evidence="2">
    <location>
        <begin position="169"/>
        <end position="263"/>
    </location>
</feature>
<dbReference type="Proteomes" id="UP000596074">
    <property type="component" value="Chromosome"/>
</dbReference>
<proteinExistence type="predicted"/>
<evidence type="ECO:0000259" key="3">
    <source>
        <dbReference type="Pfam" id="PF18421"/>
    </source>
</evidence>
<dbReference type="Pfam" id="PF01551">
    <property type="entry name" value="Peptidase_M23"/>
    <property type="match status" value="1"/>
</dbReference>
<dbReference type="InterPro" id="IPR011055">
    <property type="entry name" value="Dup_hybrid_motif"/>
</dbReference>
<dbReference type="Pfam" id="PF18421">
    <property type="entry name" value="Peptidase_M23_N"/>
    <property type="match status" value="1"/>
</dbReference>
<feature type="chain" id="PRO_5040928283" evidence="1">
    <location>
        <begin position="23"/>
        <end position="280"/>
    </location>
</feature>
<reference evidence="4 5" key="1">
    <citation type="submission" date="2019-11" db="EMBL/GenBank/DDBJ databases">
        <title>Venatorbacter sp. nov. a predator of Campylobacter and other Gram-negative bacteria.</title>
        <authorList>
            <person name="Saeedi A."/>
            <person name="Cummings N.J."/>
            <person name="Connerton I.F."/>
            <person name="Connerton P.L."/>
        </authorList>
    </citation>
    <scope>NUCLEOTIDE SEQUENCE [LARGE SCALE GENOMIC DNA]</scope>
    <source>
        <strain evidence="4">XL5</strain>
    </source>
</reference>
<evidence type="ECO:0000256" key="1">
    <source>
        <dbReference type="SAM" id="SignalP"/>
    </source>
</evidence>
<dbReference type="InterPro" id="IPR050570">
    <property type="entry name" value="Cell_wall_metabolism_enzyme"/>
</dbReference>
<dbReference type="GO" id="GO:0004222">
    <property type="term" value="F:metalloendopeptidase activity"/>
    <property type="evidence" value="ECO:0007669"/>
    <property type="project" value="TreeGrafter"/>
</dbReference>
<organism evidence="4 5">
    <name type="scientific">Venatoribacter cucullus</name>
    <dbReference type="NCBI Taxonomy" id="2661630"/>
    <lineage>
        <taxon>Bacteria</taxon>
        <taxon>Pseudomonadati</taxon>
        <taxon>Pseudomonadota</taxon>
        <taxon>Gammaproteobacteria</taxon>
        <taxon>Oceanospirillales</taxon>
        <taxon>Oceanospirillaceae</taxon>
        <taxon>Venatoribacter</taxon>
    </lineage>
</organism>
<evidence type="ECO:0000259" key="2">
    <source>
        <dbReference type="Pfam" id="PF01551"/>
    </source>
</evidence>
<dbReference type="InterPro" id="IPR016047">
    <property type="entry name" value="M23ase_b-sheet_dom"/>
</dbReference>
<dbReference type="RefSeq" id="WP_228346505.1">
    <property type="nucleotide sequence ID" value="NZ_CP046056.1"/>
</dbReference>
<keyword evidence="1" id="KW-0732">Signal</keyword>
<accession>A0A9X7UW29</accession>
<protein>
    <submittedName>
        <fullName evidence="4">Peptidoglycan DD-metalloendopeptidase family protein</fullName>
    </submittedName>
</protein>
<dbReference type="CDD" id="cd12797">
    <property type="entry name" value="M23_peptidase"/>
    <property type="match status" value="1"/>
</dbReference>
<dbReference type="EMBL" id="CP046056">
    <property type="protein sequence ID" value="QQD23958.1"/>
    <property type="molecule type" value="Genomic_DNA"/>
</dbReference>
<evidence type="ECO:0000313" key="4">
    <source>
        <dbReference type="EMBL" id="QQD23958.1"/>
    </source>
</evidence>
<dbReference type="FunFam" id="2.70.70.10:FF:000019">
    <property type="entry name" value="M23 family peptidase"/>
    <property type="match status" value="1"/>
</dbReference>
<dbReference type="KEGG" id="vcw:GJQ55_05460"/>
<keyword evidence="5" id="KW-1185">Reference proteome</keyword>
<evidence type="ECO:0000313" key="5">
    <source>
        <dbReference type="Proteomes" id="UP000596074"/>
    </source>
</evidence>
<dbReference type="PANTHER" id="PTHR21666">
    <property type="entry name" value="PEPTIDASE-RELATED"/>
    <property type="match status" value="1"/>
</dbReference>
<name>A0A9X7UW29_9GAMM</name>
<dbReference type="Gene3D" id="2.60.40.1590">
    <property type="entry name" value="Peptidoglycan hydrolase domains"/>
    <property type="match status" value="1"/>
</dbReference>
<dbReference type="PANTHER" id="PTHR21666:SF285">
    <property type="entry name" value="M23 FAMILY METALLOPEPTIDASE"/>
    <property type="match status" value="1"/>
</dbReference>
<dbReference type="AlphaFoldDB" id="A0A9X7UW29"/>
<feature type="domain" description="Peptidase family M23 N-terminal" evidence="3">
    <location>
        <begin position="31"/>
        <end position="86"/>
    </location>
</feature>
<feature type="signal peptide" evidence="1">
    <location>
        <begin position="1"/>
        <end position="22"/>
    </location>
</feature>
<dbReference type="Gene3D" id="2.70.70.10">
    <property type="entry name" value="Glucose Permease (Domain IIA)"/>
    <property type="match status" value="1"/>
</dbReference>
<sequence length="280" mass="30352">MTLTILRIALTTLLCQTFLVQASALPQQQLIPGGLAVLELPANFSGEARFNNQPLMIIRPGPQQPALALAGIPLSQKPGPATVQLGDQPHTLNIQPHAYPEQRLTVQKKHVNPDPQQLARIREEMQRMLQVYKSFSPAPDFQAMIWPLHGRESSAFGLRRFFNGEERNPHSGLDIAAPTGTPIVAPAAGTVVLTDEFFFNGNSVFIDHGQGLISMLCHLHSIDVKEGSELQAGDVIGTVGATGRATGPHLHWTVSLNNARIDPRLLLATDQPHSPAVAQP</sequence>
<dbReference type="InterPro" id="IPR040487">
    <property type="entry name" value="Peptidase_M23_N"/>
</dbReference>
<gene>
    <name evidence="4" type="ORF">GJQ55_05460</name>
</gene>